<dbReference type="STRING" id="1263015.BN580_01192"/>
<reference evidence="2" key="1">
    <citation type="submission" date="2012-11" db="EMBL/GenBank/DDBJ databases">
        <title>Dependencies among metagenomic species, viruses, plasmids and units of genetic variation.</title>
        <authorList>
            <person name="Nielsen H.B."/>
            <person name="Almeida M."/>
            <person name="Juncker A.S."/>
            <person name="Rasmussen S."/>
            <person name="Li J."/>
            <person name="Sunagawa S."/>
            <person name="Plichta D."/>
            <person name="Gautier L."/>
            <person name="Le Chatelier E."/>
            <person name="Peletier E."/>
            <person name="Bonde I."/>
            <person name="Nielsen T."/>
            <person name="Manichanh C."/>
            <person name="Arumugam M."/>
            <person name="Batto J."/>
            <person name="Santos M.B.Q.D."/>
            <person name="Blom N."/>
            <person name="Borruel N."/>
            <person name="Burgdorf K.S."/>
            <person name="Boumezbeur F."/>
            <person name="Casellas F."/>
            <person name="Dore J."/>
            <person name="Guarner F."/>
            <person name="Hansen T."/>
            <person name="Hildebrand F."/>
            <person name="Kaas R.S."/>
            <person name="Kennedy S."/>
            <person name="Kristiansen K."/>
            <person name="Kultima J.R."/>
            <person name="Leonard P."/>
            <person name="Levenez F."/>
            <person name="Lund O."/>
            <person name="Moumen B."/>
            <person name="Le Paslier D."/>
            <person name="Pons N."/>
            <person name="Pedersen O."/>
            <person name="Prifti E."/>
            <person name="Qin J."/>
            <person name="Raes J."/>
            <person name="Tap J."/>
            <person name="Tims S."/>
            <person name="Ussery D.W."/>
            <person name="Yamada T."/>
            <person name="MetaHit consortium"/>
            <person name="Renault P."/>
            <person name="Sicheritz-Ponten T."/>
            <person name="Bork P."/>
            <person name="Wang J."/>
            <person name="Brunak S."/>
            <person name="Ehrlich S.D."/>
        </authorList>
    </citation>
    <scope>NUCLEOTIDE SEQUENCE [LARGE SCALE GENOMIC DNA]</scope>
</reference>
<protein>
    <submittedName>
        <fullName evidence="2">Uncharacterized protein conserved in bacteria</fullName>
    </submittedName>
</protein>
<name>R6TM13_9BACT</name>
<gene>
    <name evidence="2" type="ORF">BN580_01192</name>
</gene>
<feature type="coiled-coil region" evidence="1">
    <location>
        <begin position="35"/>
        <end position="128"/>
    </location>
</feature>
<proteinExistence type="predicted"/>
<dbReference type="InterPro" id="IPR019219">
    <property type="entry name" value="DUF2130"/>
</dbReference>
<comment type="caution">
    <text evidence="2">The sequence shown here is derived from an EMBL/GenBank/DDBJ whole genome shotgun (WGS) entry which is preliminary data.</text>
</comment>
<organism evidence="2 3">
    <name type="scientific">Candidatus Colimorpha enterica</name>
    <dbReference type="NCBI Taxonomy" id="3083063"/>
    <lineage>
        <taxon>Bacteria</taxon>
        <taxon>Pseudomonadati</taxon>
        <taxon>Bacteroidota</taxon>
        <taxon>Bacteroidia</taxon>
        <taxon>Bacteroidales</taxon>
        <taxon>Candidatus Colimorpha</taxon>
    </lineage>
</organism>
<dbReference type="Proteomes" id="UP000017938">
    <property type="component" value="Unassembled WGS sequence"/>
</dbReference>
<evidence type="ECO:0000313" key="3">
    <source>
        <dbReference type="Proteomes" id="UP000017938"/>
    </source>
</evidence>
<keyword evidence="1" id="KW-0175">Coiled coil</keyword>
<sequence length="513" mass="59866">MESNEIKCPNCGVIFKVDESYYAAIVRQVHDKEFNEELEKRIRELQESSESKNKLQISQLEKKHIDELTDISKKLSEKDNTINDLKGQIKRKDSEKDMAVIKALEEAREKQNKELADRNRQITELETKLEVKDSEKELEISKLRAEFDGQLKNKDKEKELSVFNAVSGKEAEIIKLRGELEANASKKEIEIQNAVSKKDIEISEKERAITELEGKLANKDNEIALKEKSITEKYVLELKLKDDQINQLRDFRAKQSTKMIGESLEQHCQYIFNKNRAMAFPKAYFEKDNDIRTGSKGDFIFRENTEDNIELLSIMFEMKNESETTATKHKNEDFFKELDKDRHEKNCEYAVLVSLLEPENDLYNDGIVDVSYKYPKMYVVRPQFFLAIISFLRNAALSSLEYRRKYEKISSQQIDVNNFEKEMNDFKKGFGQNFKWAKDRFDEAIEEIDKSITHLNKIKQALTTSCTQLQRANDKVEDLSIKKLTQNAPSVRKMFDEARLGEPVIHEAEAEEK</sequence>
<evidence type="ECO:0000256" key="1">
    <source>
        <dbReference type="SAM" id="Coils"/>
    </source>
</evidence>
<feature type="coiled-coil region" evidence="1">
    <location>
        <begin position="177"/>
        <end position="229"/>
    </location>
</feature>
<dbReference type="Pfam" id="PF09903">
    <property type="entry name" value="DUF2130"/>
    <property type="match status" value="1"/>
</dbReference>
<dbReference type="EMBL" id="CBFW010000155">
    <property type="protein sequence ID" value="CDC73275.1"/>
    <property type="molecule type" value="Genomic_DNA"/>
</dbReference>
<accession>R6TM13</accession>
<dbReference type="AlphaFoldDB" id="R6TM13"/>
<evidence type="ECO:0000313" key="2">
    <source>
        <dbReference type="EMBL" id="CDC73275.1"/>
    </source>
</evidence>